<dbReference type="Proteomes" id="UP000287171">
    <property type="component" value="Unassembled WGS sequence"/>
</dbReference>
<accession>A0A402BF83</accession>
<evidence type="ECO:0000259" key="2">
    <source>
        <dbReference type="PROSITE" id="PS51352"/>
    </source>
</evidence>
<dbReference type="AlphaFoldDB" id="A0A402BF83"/>
<keyword evidence="1" id="KW-0812">Transmembrane</keyword>
<dbReference type="OrthoDB" id="164580at2"/>
<evidence type="ECO:0000313" key="3">
    <source>
        <dbReference type="EMBL" id="GCE30061.1"/>
    </source>
</evidence>
<dbReference type="RefSeq" id="WP_126630224.1">
    <property type="nucleotide sequence ID" value="NZ_BIFT01000002.1"/>
</dbReference>
<keyword evidence="1" id="KW-1133">Transmembrane helix</keyword>
<dbReference type="InterPro" id="IPR036249">
    <property type="entry name" value="Thioredoxin-like_sf"/>
</dbReference>
<feature type="transmembrane region" description="Helical" evidence="1">
    <location>
        <begin position="6"/>
        <end position="25"/>
    </location>
</feature>
<gene>
    <name evidence="3" type="ORF">KDA_55450</name>
</gene>
<evidence type="ECO:0000256" key="1">
    <source>
        <dbReference type="SAM" id="Phobius"/>
    </source>
</evidence>
<dbReference type="CDD" id="cd02947">
    <property type="entry name" value="TRX_family"/>
    <property type="match status" value="1"/>
</dbReference>
<name>A0A402BF83_9CHLR</name>
<comment type="caution">
    <text evidence="3">The sequence shown here is derived from an EMBL/GenBank/DDBJ whole genome shotgun (WGS) entry which is preliminary data.</text>
</comment>
<reference evidence="4" key="1">
    <citation type="submission" date="2018-12" db="EMBL/GenBank/DDBJ databases">
        <title>Tengunoibacter tsumagoiensis gen. nov., sp. nov., Dictyobacter kobayashii sp. nov., D. alpinus sp. nov., and D. joshuensis sp. nov. and description of Dictyobacteraceae fam. nov. within the order Ktedonobacterales isolated from Tengu-no-mugimeshi.</title>
        <authorList>
            <person name="Wang C.M."/>
            <person name="Zheng Y."/>
            <person name="Sakai Y."/>
            <person name="Toyoda A."/>
            <person name="Minakuchi Y."/>
            <person name="Abe K."/>
            <person name="Yokota A."/>
            <person name="Yabe S."/>
        </authorList>
    </citation>
    <scope>NUCLEOTIDE SEQUENCE [LARGE SCALE GENOMIC DNA]</scope>
    <source>
        <strain evidence="4">Uno16</strain>
    </source>
</reference>
<keyword evidence="4" id="KW-1185">Reference proteome</keyword>
<protein>
    <recommendedName>
        <fullName evidence="2">Thioredoxin domain-containing protein</fullName>
    </recommendedName>
</protein>
<proteinExistence type="predicted"/>
<sequence length="148" mass="16373">MTDFTLRLMVLLAICLFGSVAILIGRRIVARRRRQAMAAAPFIVPSSSQAETTHPVRILAFSSDDCRQCHTLQQPALDRLLKQYGEQVAVVTVDAVSRHDLTERYKVLTVPTTVVLDTHGNAHAVNYGFANTQRLQEQVDTVLSLAVS</sequence>
<dbReference type="EMBL" id="BIFT01000002">
    <property type="protein sequence ID" value="GCE30061.1"/>
    <property type="molecule type" value="Genomic_DNA"/>
</dbReference>
<evidence type="ECO:0000313" key="4">
    <source>
        <dbReference type="Proteomes" id="UP000287171"/>
    </source>
</evidence>
<dbReference type="InterPro" id="IPR013766">
    <property type="entry name" value="Thioredoxin_domain"/>
</dbReference>
<dbReference type="PROSITE" id="PS51352">
    <property type="entry name" value="THIOREDOXIN_2"/>
    <property type="match status" value="1"/>
</dbReference>
<organism evidence="3 4">
    <name type="scientific">Dictyobacter alpinus</name>
    <dbReference type="NCBI Taxonomy" id="2014873"/>
    <lineage>
        <taxon>Bacteria</taxon>
        <taxon>Bacillati</taxon>
        <taxon>Chloroflexota</taxon>
        <taxon>Ktedonobacteria</taxon>
        <taxon>Ktedonobacterales</taxon>
        <taxon>Dictyobacteraceae</taxon>
        <taxon>Dictyobacter</taxon>
    </lineage>
</organism>
<dbReference type="Gene3D" id="3.40.30.10">
    <property type="entry name" value="Glutaredoxin"/>
    <property type="match status" value="1"/>
</dbReference>
<dbReference type="SUPFAM" id="SSF52833">
    <property type="entry name" value="Thioredoxin-like"/>
    <property type="match status" value="1"/>
</dbReference>
<feature type="domain" description="Thioredoxin" evidence="2">
    <location>
        <begin position="33"/>
        <end position="144"/>
    </location>
</feature>
<dbReference type="Pfam" id="PF00085">
    <property type="entry name" value="Thioredoxin"/>
    <property type="match status" value="1"/>
</dbReference>
<keyword evidence="1" id="KW-0472">Membrane</keyword>